<dbReference type="SUPFAM" id="SSF48371">
    <property type="entry name" value="ARM repeat"/>
    <property type="match status" value="1"/>
</dbReference>
<dbReference type="Proteomes" id="UP000250321">
    <property type="component" value="Unassembled WGS sequence"/>
</dbReference>
<proteinExistence type="inferred from homology"/>
<dbReference type="OrthoDB" id="348201at2759"/>
<evidence type="ECO:0000256" key="1">
    <source>
        <dbReference type="ARBA" id="ARBA00009953"/>
    </source>
</evidence>
<dbReference type="Pfam" id="PF08621">
    <property type="entry name" value="RPAP1_N"/>
    <property type="match status" value="1"/>
</dbReference>
<dbReference type="STRING" id="2094558.A0A314Z707"/>
<organism evidence="5 6">
    <name type="scientific">Prunus yedoensis var. nudiflora</name>
    <dbReference type="NCBI Taxonomy" id="2094558"/>
    <lineage>
        <taxon>Eukaryota</taxon>
        <taxon>Viridiplantae</taxon>
        <taxon>Streptophyta</taxon>
        <taxon>Embryophyta</taxon>
        <taxon>Tracheophyta</taxon>
        <taxon>Spermatophyta</taxon>
        <taxon>Magnoliopsida</taxon>
        <taxon>eudicotyledons</taxon>
        <taxon>Gunneridae</taxon>
        <taxon>Pentapetalae</taxon>
        <taxon>rosids</taxon>
        <taxon>fabids</taxon>
        <taxon>Rosales</taxon>
        <taxon>Rosaceae</taxon>
        <taxon>Amygdaloideae</taxon>
        <taxon>Amygdaleae</taxon>
        <taxon>Prunus</taxon>
    </lineage>
</organism>
<feature type="domain" description="RPAP1 C-terminal" evidence="3">
    <location>
        <begin position="327"/>
        <end position="398"/>
    </location>
</feature>
<dbReference type="InterPro" id="IPR013930">
    <property type="entry name" value="RPAP1_N"/>
</dbReference>
<name>A0A314Z707_PRUYE</name>
<evidence type="ECO:0000256" key="2">
    <source>
        <dbReference type="SAM" id="MobiDB-lite"/>
    </source>
</evidence>
<feature type="domain" description="RPAP1 N-terminal" evidence="4">
    <location>
        <begin position="216"/>
        <end position="259"/>
    </location>
</feature>
<gene>
    <name evidence="5" type="ORF">Pyn_20109</name>
</gene>
<dbReference type="PANTHER" id="PTHR47605:SF2">
    <property type="entry name" value="TRANSCRIPTIONAL ELONGATION REGULATOR MINIYO"/>
    <property type="match status" value="1"/>
</dbReference>
<dbReference type="Pfam" id="PF08620">
    <property type="entry name" value="RPAP1_C"/>
    <property type="match status" value="1"/>
</dbReference>
<dbReference type="PANTHER" id="PTHR47605">
    <property type="entry name" value="TRANSCRIPTIONAL ELONGATION REGULATOR MINIYO"/>
    <property type="match status" value="1"/>
</dbReference>
<reference evidence="5 6" key="1">
    <citation type="submission" date="2018-02" db="EMBL/GenBank/DDBJ databases">
        <title>Draft genome of wild Prunus yedoensis var. nudiflora.</title>
        <authorList>
            <person name="Baek S."/>
            <person name="Kim J.-H."/>
            <person name="Choi K."/>
            <person name="Kim G.-B."/>
            <person name="Cho A."/>
            <person name="Jang H."/>
            <person name="Shin C.-H."/>
            <person name="Yu H.-J."/>
            <person name="Mun J.-H."/>
        </authorList>
    </citation>
    <scope>NUCLEOTIDE SEQUENCE [LARGE SCALE GENOMIC DNA]</scope>
    <source>
        <strain evidence="6">cv. Jeju island</strain>
        <tissue evidence="5">Leaf</tissue>
    </source>
</reference>
<protein>
    <submittedName>
        <fullName evidence="5">Transcriptional elongation regulator MINIYO</fullName>
    </submittedName>
</protein>
<dbReference type="InterPro" id="IPR055326">
    <property type="entry name" value="MINIYO"/>
</dbReference>
<feature type="region of interest" description="Disordered" evidence="2">
    <location>
        <begin position="258"/>
        <end position="289"/>
    </location>
</feature>
<evidence type="ECO:0000313" key="6">
    <source>
        <dbReference type="Proteomes" id="UP000250321"/>
    </source>
</evidence>
<dbReference type="InterPro" id="IPR013929">
    <property type="entry name" value="RPAP1_C"/>
</dbReference>
<dbReference type="EMBL" id="PJQY01000260">
    <property type="protein sequence ID" value="PQQ14480.1"/>
    <property type="molecule type" value="Genomic_DNA"/>
</dbReference>
<comment type="similarity">
    <text evidence="1">Belongs to the RPAP1 family.</text>
</comment>
<evidence type="ECO:0000313" key="5">
    <source>
        <dbReference type="EMBL" id="PQQ14480.1"/>
    </source>
</evidence>
<keyword evidence="6" id="KW-1185">Reference proteome</keyword>
<sequence>MEKKESSKASSPGEMKRKTKVIFGTDALQLSEGDASSLIGGIVEKGISDKSMLGPTPPPRPTVLPFPVARHRSALPYRSPVNSNLGGNEDVDYGDGGDDVMNFEPIKPYANPVERKKKKEMDFSKWAEKELGLNRTRTVRETMEASTRKNGSNKLHPQPKPLLGNLKTEQESVLGNLTEQEFVLGKNDMQIQAGPSPKSLADNVQNEQVSMSLETQIDEENRARLQGMSADEIAEAQAEIMGRLDPALLNVLKRRGEEKLRKQRSPISDNNEPKVSPSSQSGMSHVDTTITSNNTKTAEENGLEQNSGQASGSLWTAWRERVEAARELRFSLDGTVILNGFHQIPKSSNVSERDFLRTEGDPGAAGYTIKEAVSLTRSVIPGQRSLSLHLLSTVLDKALQNIHQMQVQFDRTDANKVDKSIDWEAVWAYALGPEPELILSLRLCLDDNHSSVVLACAKVLHCILSYDVNENFFDISEKIATRHKDTFTAPVFRSKPEIAVGFLRGGFWKYNAKPSNILALDEEIIDDETEGKRTIQDDVVVAGQDFAAGLVRMGILPRLRYLLESDSTAALEEYIISLLIAIARHSPKCANAVMNCQRLIQTVVSRFIANESVEIQPSKIKSVRLLKVLAQSDGRNCVDFIKNGSFQTMTWHLYQSISFLDKWVKSGKENCQLSSALMVEQLRFWKVCIQHGHCVSYFSDIFPNLCIWLNPPIIERLVENDVLSEFASITTEGYLVLEALARRLPSLFSQKNLSNQISEYSGDDTEFWSWSHVGPMVDIALKWIVMKSDPSICNLFKSKNGVDVLLVSQDLSVTSLLWVYSAVMHMLSRVLEKVIPDDTVHSHESGSLVPWLPEFVPKVGLEMIKNGFMDLSDTNDAKYGKDPNGSGSFIEKLCHLRSQGTCETSLASVCCLQGLVGIIVSIDKLIMLARTGVQTPSQNYTSTREEKILKDGILGGCLVELRSVQNTFMKLVASDLHLVQSIEMFGRGGPAPGVGVGWGASGGGFWSATFLLSQADSRFLIDLLEIWKIVSNFDIPTEEEMTLTMLAINSSLGGFKVFDWEYKEEDYLLFSKTLASHFNNRWLSVKKKLKDSDGNNLSGSKLLKNGKGSLDTIYEDLDTSHMISQDCTSLVIEWAHQRLPLPISWFLSPISTLCDSKQAGLKKSSNLQDLIQDPGDFLVVSQAGLFFLLGIEALSSFLPDDIPSPVKSVSLVWKLHSLSMILLVGMGVIEDERSRAVYEALQDLYGNFLHQATSCNLLTEPRNENNPEFLAFQSEIHETYSTSLKLLWSIYLHRCVEAPVRLATWNTLTNSRVLELLPPLENCFTDAEGYLEPVEDNFGILEAYAKSWTSGALDRAASRGSLAYTLVLHHLSTFIFNSCTGDKLLLRNKLSRSLLLDFSLKQQHEAMMLNLIQYNKPSTSHRIKQEDGSPAWNAIEKRLALLNEACEINSSLLAAVEKLRSSLKNKML</sequence>
<dbReference type="InterPro" id="IPR016024">
    <property type="entry name" value="ARM-type_fold"/>
</dbReference>
<evidence type="ECO:0000259" key="4">
    <source>
        <dbReference type="Pfam" id="PF08621"/>
    </source>
</evidence>
<evidence type="ECO:0000259" key="3">
    <source>
        <dbReference type="Pfam" id="PF08620"/>
    </source>
</evidence>
<feature type="compositionally biased region" description="Polar residues" evidence="2">
    <location>
        <begin position="276"/>
        <end position="289"/>
    </location>
</feature>
<comment type="caution">
    <text evidence="5">The sequence shown here is derived from an EMBL/GenBank/DDBJ whole genome shotgun (WGS) entry which is preliminary data.</text>
</comment>
<accession>A0A314Z707</accession>